<evidence type="ECO:0000259" key="2">
    <source>
        <dbReference type="Pfam" id="PF14432"/>
    </source>
</evidence>
<dbReference type="Pfam" id="PF14432">
    <property type="entry name" value="DYW_deaminase"/>
    <property type="match status" value="1"/>
</dbReference>
<name>A0A9W7LXX3_HIBTR</name>
<evidence type="ECO:0000313" key="4">
    <source>
        <dbReference type="Proteomes" id="UP001165190"/>
    </source>
</evidence>
<comment type="caution">
    <text evidence="3">The sequence shown here is derived from an EMBL/GenBank/DDBJ whole genome shotgun (WGS) entry which is preliminary data.</text>
</comment>
<dbReference type="EMBL" id="BSYR01000017">
    <property type="protein sequence ID" value="GMI80226.1"/>
    <property type="molecule type" value="Genomic_DNA"/>
</dbReference>
<dbReference type="Proteomes" id="UP001165190">
    <property type="component" value="Unassembled WGS sequence"/>
</dbReference>
<keyword evidence="4" id="KW-1185">Reference proteome</keyword>
<feature type="domain" description="DYW" evidence="2">
    <location>
        <begin position="45"/>
        <end position="136"/>
    </location>
</feature>
<organism evidence="3 4">
    <name type="scientific">Hibiscus trionum</name>
    <name type="common">Flower of an hour</name>
    <dbReference type="NCBI Taxonomy" id="183268"/>
    <lineage>
        <taxon>Eukaryota</taxon>
        <taxon>Viridiplantae</taxon>
        <taxon>Streptophyta</taxon>
        <taxon>Embryophyta</taxon>
        <taxon>Tracheophyta</taxon>
        <taxon>Spermatophyta</taxon>
        <taxon>Magnoliopsida</taxon>
        <taxon>eudicotyledons</taxon>
        <taxon>Gunneridae</taxon>
        <taxon>Pentapetalae</taxon>
        <taxon>rosids</taxon>
        <taxon>malvids</taxon>
        <taxon>Malvales</taxon>
        <taxon>Malvaceae</taxon>
        <taxon>Malvoideae</taxon>
        <taxon>Hibiscus</taxon>
    </lineage>
</organism>
<protein>
    <submittedName>
        <fullName evidence="3">EMBRYO DEFECTIVE 3141</fullName>
    </submittedName>
</protein>
<dbReference type="InterPro" id="IPR032867">
    <property type="entry name" value="DYW_dom"/>
</dbReference>
<evidence type="ECO:0000313" key="3">
    <source>
        <dbReference type="EMBL" id="GMI80226.1"/>
    </source>
</evidence>
<sequence length="136" mass="15881">MLPVCSWIEVNKRSHVFLSGDKSHVQTNEIYRKVDSLVYQISKRGYVLEEKILLPDVDEQEHRVLLYHSEKLSVAFGLLNTMNKSPLQIMQSHRICNDCHNAIKLIALVTRREIVMRDASRFHHFKHGSCSCGDYW</sequence>
<evidence type="ECO:0000256" key="1">
    <source>
        <dbReference type="ARBA" id="ARBA00006643"/>
    </source>
</evidence>
<comment type="similarity">
    <text evidence="1">Belongs to the PPR family. PCMP-H subfamily.</text>
</comment>
<dbReference type="GO" id="GO:0008270">
    <property type="term" value="F:zinc ion binding"/>
    <property type="evidence" value="ECO:0007669"/>
    <property type="project" value="InterPro"/>
</dbReference>
<accession>A0A9W7LXX3</accession>
<dbReference type="OrthoDB" id="999954at2759"/>
<reference evidence="3" key="1">
    <citation type="submission" date="2023-05" db="EMBL/GenBank/DDBJ databases">
        <title>Genome and transcriptome analyses reveal genes involved in the formation of fine ridges on petal epidermal cells in Hibiscus trionum.</title>
        <authorList>
            <person name="Koshimizu S."/>
            <person name="Masuda S."/>
            <person name="Ishii T."/>
            <person name="Shirasu K."/>
            <person name="Hoshino A."/>
            <person name="Arita M."/>
        </authorList>
    </citation>
    <scope>NUCLEOTIDE SEQUENCE</scope>
    <source>
        <strain evidence="3">Hamamatsu line</strain>
    </source>
</reference>
<gene>
    <name evidence="3" type="ORF">HRI_001691900</name>
</gene>
<proteinExistence type="inferred from homology"/>
<dbReference type="AlphaFoldDB" id="A0A9W7LXX3"/>